<name>A0A7S0RE07_9CHLO</name>
<gene>
    <name evidence="2" type="ORF">POBO1169_LOCUS12088</name>
</gene>
<evidence type="ECO:0000313" key="2">
    <source>
        <dbReference type="EMBL" id="CAD8674087.1"/>
    </source>
</evidence>
<feature type="transmembrane region" description="Helical" evidence="1">
    <location>
        <begin position="12"/>
        <end position="34"/>
    </location>
</feature>
<dbReference type="InterPro" id="IPR044224">
    <property type="entry name" value="KOBITO1-like"/>
</dbReference>
<accession>A0A7S0RE07</accession>
<protein>
    <recommendedName>
        <fullName evidence="3">Glycosyltransferase family 92 protein</fullName>
    </recommendedName>
</protein>
<evidence type="ECO:0000256" key="1">
    <source>
        <dbReference type="SAM" id="Phobius"/>
    </source>
</evidence>
<proteinExistence type="predicted"/>
<evidence type="ECO:0008006" key="3">
    <source>
        <dbReference type="Google" id="ProtNLM"/>
    </source>
</evidence>
<dbReference type="GO" id="GO:0009737">
    <property type="term" value="P:response to abscisic acid"/>
    <property type="evidence" value="ECO:0007669"/>
    <property type="project" value="InterPro"/>
</dbReference>
<keyword evidence="1" id="KW-0812">Transmembrane</keyword>
<dbReference type="AlphaFoldDB" id="A0A7S0RE07"/>
<keyword evidence="1" id="KW-1133">Transmembrane helix</keyword>
<dbReference type="GO" id="GO:0030244">
    <property type="term" value="P:cellulose biosynthetic process"/>
    <property type="evidence" value="ECO:0007669"/>
    <property type="project" value="InterPro"/>
</dbReference>
<reference evidence="2" key="1">
    <citation type="submission" date="2021-01" db="EMBL/GenBank/DDBJ databases">
        <authorList>
            <person name="Corre E."/>
            <person name="Pelletier E."/>
            <person name="Niang G."/>
            <person name="Scheremetjew M."/>
            <person name="Finn R."/>
            <person name="Kale V."/>
            <person name="Holt S."/>
            <person name="Cochrane G."/>
            <person name="Meng A."/>
            <person name="Brown T."/>
            <person name="Cohen L."/>
        </authorList>
    </citation>
    <scope>NUCLEOTIDE SEQUENCE</scope>
    <source>
        <strain evidence="2">CCMP722</strain>
    </source>
</reference>
<dbReference type="PANTHER" id="PTHR46701">
    <property type="entry name" value="GLYCOSYLTRANSFERASE-LIKE KOBITO 1"/>
    <property type="match status" value="1"/>
</dbReference>
<dbReference type="PANTHER" id="PTHR46701:SF7">
    <property type="entry name" value="GLYCOSYLTRANSFERASE-LIKE KOBITO 1"/>
    <property type="match status" value="1"/>
</dbReference>
<dbReference type="EMBL" id="HBFA01023736">
    <property type="protein sequence ID" value="CAD8674087.1"/>
    <property type="molecule type" value="Transcribed_RNA"/>
</dbReference>
<sequence length="505" mass="57309">MGRAQDRNNVGGFPIQTALLLLSLPIVLAGYAFFLQVREDLFGVKVSAADVYHIKQDYDAFPGSRHMAREATDTDSQAEKETAKVQMPQLVAKGTGFEGALQLKPATGVKGTKVCIATTTGDGLDRIIPWLKYHRSIGIDMFYLFAEEKTATPEVASVLETMPDVLLWKPSKALDQRRAGSRIWGESWLRGFFNKPCNHALFVRQNLNLEIAIKQAALDEMDWILHIDTDELMYPGGAPNYSLRTVLASIKDDVHTVVFPNYESIVENDHVQDPFNEVTLFKRNFDHVIRETYFSSYRDVTRENPNYFLTYGNGKSAARIRPGLRPNGAHRFHSYKKPPYEIKASEAAVLHYTYARFSDIANRKHRCVCKLGDEDLKKCFILDFDRLAYKMSSTMAEDKLRQWYRNHVVWTDKSVVTKLVANGLFDRIYTPQVILQGMMAQEAIQVTRSKDTVLQNRTKDLLAINNNSTRERPSAVLSAQQKKLVTEAVMEALKKNAAEVLSQTR</sequence>
<organism evidence="2">
    <name type="scientific">Pyramimonas obovata</name>
    <dbReference type="NCBI Taxonomy" id="1411642"/>
    <lineage>
        <taxon>Eukaryota</taxon>
        <taxon>Viridiplantae</taxon>
        <taxon>Chlorophyta</taxon>
        <taxon>Pyramimonadophyceae</taxon>
        <taxon>Pyramimonadales</taxon>
        <taxon>Pyramimonadaceae</taxon>
        <taxon>Pyramimonas</taxon>
        <taxon>Pyramimonas incertae sedis</taxon>
    </lineage>
</organism>
<keyword evidence="1" id="KW-0472">Membrane</keyword>